<dbReference type="Pfam" id="PF02450">
    <property type="entry name" value="LCAT"/>
    <property type="match status" value="1"/>
</dbReference>
<evidence type="ECO:0000313" key="1">
    <source>
        <dbReference type="EMBL" id="CAI9778374.1"/>
    </source>
</evidence>
<evidence type="ECO:0000313" key="2">
    <source>
        <dbReference type="Proteomes" id="UP000834106"/>
    </source>
</evidence>
<dbReference type="Proteomes" id="UP000834106">
    <property type="component" value="Chromosome 16"/>
</dbReference>
<accession>A0AAD2E5V4</accession>
<reference evidence="1" key="1">
    <citation type="submission" date="2023-05" db="EMBL/GenBank/DDBJ databases">
        <authorList>
            <person name="Huff M."/>
        </authorList>
    </citation>
    <scope>NUCLEOTIDE SEQUENCE</scope>
</reference>
<dbReference type="EMBL" id="OU503051">
    <property type="protein sequence ID" value="CAI9778374.1"/>
    <property type="molecule type" value="Genomic_DNA"/>
</dbReference>
<dbReference type="GO" id="GO:0008374">
    <property type="term" value="F:O-acyltransferase activity"/>
    <property type="evidence" value="ECO:0007669"/>
    <property type="project" value="InterPro"/>
</dbReference>
<gene>
    <name evidence="1" type="ORF">FPE_LOCUS25804</name>
</gene>
<proteinExistence type="predicted"/>
<dbReference type="GO" id="GO:0006629">
    <property type="term" value="P:lipid metabolic process"/>
    <property type="evidence" value="ECO:0007669"/>
    <property type="project" value="InterPro"/>
</dbReference>
<keyword evidence="2" id="KW-1185">Reference proteome</keyword>
<dbReference type="InterPro" id="IPR003386">
    <property type="entry name" value="LACT/PDAT_acylTrfase"/>
</dbReference>
<sequence length="424" mass="47674">MPNTSQTQLNQANPHVGYCLAAANANYELSLCDCDGRCMRCDCARFSQSPGRILAAKLLPKSLVTPRFLVPEPPGMRLEHEGDKGLDALHPVVMVPGIVTGGLELWEGRPCSEGPFCRQLWGGSFTEILRRPMCWLEHLSLDDEMTMRRGSIHQALGFMLFQDYFAPGYFVWAILIENLARMGYEGKNMYMAAYDWRLFFQRAMAPGGETIWGNLDWSPEEHHVCDSAKKKFQQDFDNNGNNSDNQRLFQVQEPSKYGRIISFGKIVSDLPSSVLPTLASKLKWRWPNTGPKLAQLCYRSGPNGPVPAKPILYLKLSIQESRMVCDKPWFDRLLDQTGDYFRFVIVGGSTFYMLKGMYNSPKGEPFIQGLQPVRVNAPRCTSNCGIFGGLSSVLESSMIHVRQKDDPWTSILSDAGAAGFLKMR</sequence>
<protein>
    <submittedName>
        <fullName evidence="1">Uncharacterized protein</fullName>
    </submittedName>
</protein>
<organism evidence="1 2">
    <name type="scientific">Fraxinus pennsylvanica</name>
    <dbReference type="NCBI Taxonomy" id="56036"/>
    <lineage>
        <taxon>Eukaryota</taxon>
        <taxon>Viridiplantae</taxon>
        <taxon>Streptophyta</taxon>
        <taxon>Embryophyta</taxon>
        <taxon>Tracheophyta</taxon>
        <taxon>Spermatophyta</taxon>
        <taxon>Magnoliopsida</taxon>
        <taxon>eudicotyledons</taxon>
        <taxon>Gunneridae</taxon>
        <taxon>Pentapetalae</taxon>
        <taxon>asterids</taxon>
        <taxon>lamiids</taxon>
        <taxon>Lamiales</taxon>
        <taxon>Oleaceae</taxon>
        <taxon>Oleeae</taxon>
        <taxon>Fraxinus</taxon>
    </lineage>
</organism>
<dbReference type="PANTHER" id="PTHR11440">
    <property type="entry name" value="LECITHIN-CHOLESTEROL ACYLTRANSFERASE-RELATED"/>
    <property type="match status" value="1"/>
</dbReference>
<dbReference type="Pfam" id="PF02466">
    <property type="entry name" value="Tim17"/>
    <property type="match status" value="1"/>
</dbReference>
<name>A0AAD2E5V4_9LAMI</name>
<dbReference type="AlphaFoldDB" id="A0AAD2E5V4"/>